<dbReference type="Proteomes" id="UP000046947">
    <property type="component" value="Unassembled WGS sequence"/>
</dbReference>
<accession>A0A0U0R6W9</accession>
<organism evidence="10 12">
    <name type="scientific">Mycobacterium tuberculosis</name>
    <dbReference type="NCBI Taxonomy" id="1773"/>
    <lineage>
        <taxon>Bacteria</taxon>
        <taxon>Bacillati</taxon>
        <taxon>Actinomycetota</taxon>
        <taxon>Actinomycetes</taxon>
        <taxon>Mycobacteriales</taxon>
        <taxon>Mycobacteriaceae</taxon>
        <taxon>Mycobacterium</taxon>
        <taxon>Mycobacterium tuberculosis complex</taxon>
    </lineage>
</organism>
<dbReference type="EMBL" id="CSAE01000201">
    <property type="protein sequence ID" value="COV78204.1"/>
    <property type="molecule type" value="Genomic_DNA"/>
</dbReference>
<dbReference type="Proteomes" id="UP000045842">
    <property type="component" value="Unassembled WGS sequence"/>
</dbReference>
<dbReference type="Proteomes" id="UP000048948">
    <property type="component" value="Unassembled WGS sequence"/>
</dbReference>
<evidence type="ECO:0000313" key="19">
    <source>
        <dbReference type="Proteomes" id="UP000048948"/>
    </source>
</evidence>
<dbReference type="EMBL" id="CSAD01000157">
    <property type="protein sequence ID" value="COV26811.1"/>
    <property type="molecule type" value="Genomic_DNA"/>
</dbReference>
<dbReference type="Proteomes" id="UP000044938">
    <property type="component" value="Unassembled WGS sequence"/>
</dbReference>
<dbReference type="Proteomes" id="UP000236349">
    <property type="component" value="Chromosome"/>
</dbReference>
<proteinExistence type="predicted"/>
<dbReference type="EMBL" id="CFOE01000097">
    <property type="protein sequence ID" value="CFE38680.1"/>
    <property type="molecule type" value="Genomic_DNA"/>
</dbReference>
<protein>
    <recommendedName>
        <fullName evidence="23">Exported repetitive protein PirG</fullName>
    </recommendedName>
</protein>
<evidence type="ECO:0000313" key="13">
    <source>
        <dbReference type="Proteomes" id="UP000044938"/>
    </source>
</evidence>
<evidence type="ECO:0000313" key="4">
    <source>
        <dbReference type="EMBL" id="CFR64670.1"/>
    </source>
</evidence>
<dbReference type="EMBL" id="CHKL01000886">
    <property type="protein sequence ID" value="COX41779.1"/>
    <property type="molecule type" value="Genomic_DNA"/>
</dbReference>
<dbReference type="Proteomes" id="UP000048289">
    <property type="component" value="Unassembled WGS sequence"/>
</dbReference>
<dbReference type="Proteomes" id="UP000050164">
    <property type="component" value="Unassembled WGS sequence"/>
</dbReference>
<evidence type="ECO:0000313" key="12">
    <source>
        <dbReference type="Proteomes" id="UP000038802"/>
    </source>
</evidence>
<dbReference type="Proteomes" id="UP000049023">
    <property type="component" value="Unassembled WGS sequence"/>
</dbReference>
<evidence type="ECO:0000313" key="1">
    <source>
        <dbReference type="EMBL" id="AUS49393.1"/>
    </source>
</evidence>
<reference evidence="10" key="1">
    <citation type="submission" date="2015-03" db="EMBL/GenBank/DDBJ databases">
        <authorList>
            <person name="Murphy D."/>
        </authorList>
    </citation>
    <scope>NUCLEOTIDE SEQUENCE [LARGE SCALE GENOMIC DNA]</scope>
    <source>
        <strain evidence="10">K00500041</strain>
    </source>
</reference>
<evidence type="ECO:0000313" key="5">
    <source>
        <dbReference type="EMBL" id="CKS15808.1"/>
    </source>
</evidence>
<evidence type="ECO:0000313" key="14">
    <source>
        <dbReference type="Proteomes" id="UP000045842"/>
    </source>
</evidence>
<dbReference type="EMBL" id="CSAJ01000068">
    <property type="protein sequence ID" value="COV73999.1"/>
    <property type="molecule type" value="Genomic_DNA"/>
</dbReference>
<evidence type="ECO:0000313" key="18">
    <source>
        <dbReference type="Proteomes" id="UP000048600"/>
    </source>
</evidence>
<evidence type="ECO:0000313" key="3">
    <source>
        <dbReference type="EMBL" id="CFE73632.1"/>
    </source>
</evidence>
<evidence type="ECO:0000313" key="15">
    <source>
        <dbReference type="Proteomes" id="UP000046680"/>
    </source>
</evidence>
<reference evidence="1 22" key="3">
    <citation type="submission" date="2017-10" db="EMBL/GenBank/DDBJ databases">
        <title>Clinical isolate obtained from a human patient with meningeal tuberculosis in michoacan, Mexico.</title>
        <authorList>
            <person name="Guillen-Nepita A.L."/>
            <person name="Negrete-Paz A.M."/>
            <person name="Vazquez-Marrufo G."/>
            <person name="Cruz-Hernandez A."/>
            <person name="Fresia P."/>
            <person name="Naya H."/>
            <person name="Vazquez-Garciduenas M.S."/>
        </authorList>
    </citation>
    <scope>NUCLEOTIDE SEQUENCE [LARGE SCALE GENOMIC DNA]</scope>
    <source>
        <strain evidence="22">Beijing/MYC004</strain>
        <strain evidence="1">MYC004</strain>
    </source>
</reference>
<dbReference type="AlphaFoldDB" id="A0A0U0R6W9"/>
<evidence type="ECO:0000313" key="8">
    <source>
        <dbReference type="EMBL" id="COV26811.1"/>
    </source>
</evidence>
<gene>
    <name evidence="1" type="ORF">CAB90_00402</name>
    <name evidence="4" type="ORF">ERS007657_00078</name>
    <name evidence="8" type="ORF">ERS007679_01463</name>
    <name evidence="2" type="ORF">ERS007681_01085</name>
    <name evidence="3" type="ORF">ERS007688_03799</name>
    <name evidence="10" type="ORF">ERS007703_02042</name>
    <name evidence="9" type="ORF">ERS007720_00833</name>
    <name evidence="11" type="ORF">ERS007741_04358</name>
    <name evidence="5" type="ORF">ERS027646_01366</name>
    <name evidence="7" type="ORF">ERS027659_05226</name>
    <name evidence="6" type="ORF">ERS027661_03132</name>
</gene>
<dbReference type="EMBL" id="CP024614">
    <property type="protein sequence ID" value="AUS49393.1"/>
    <property type="molecule type" value="Genomic_DNA"/>
</dbReference>
<dbReference type="EMBL" id="CNGE01000193">
    <property type="protein sequence ID" value="CKS15808.1"/>
    <property type="molecule type" value="Genomic_DNA"/>
</dbReference>
<evidence type="ECO:0000313" key="20">
    <source>
        <dbReference type="Proteomes" id="UP000049023"/>
    </source>
</evidence>
<dbReference type="Proteomes" id="UP000048600">
    <property type="component" value="Unassembled WGS sequence"/>
</dbReference>
<dbReference type="EMBL" id="CNFU01000768">
    <property type="protein sequence ID" value="CKS47731.1"/>
    <property type="molecule type" value="Genomic_DNA"/>
</dbReference>
<evidence type="ECO:0000313" key="10">
    <source>
        <dbReference type="EMBL" id="COV78204.1"/>
    </source>
</evidence>
<evidence type="ECO:0000313" key="11">
    <source>
        <dbReference type="EMBL" id="COX41779.1"/>
    </source>
</evidence>
<evidence type="ECO:0000313" key="6">
    <source>
        <dbReference type="EMBL" id="CKS47731.1"/>
    </source>
</evidence>
<evidence type="ECO:0000313" key="22">
    <source>
        <dbReference type="Proteomes" id="UP000236349"/>
    </source>
</evidence>
<evidence type="ECO:0000313" key="7">
    <source>
        <dbReference type="EMBL" id="CKU50955.1"/>
    </source>
</evidence>
<evidence type="ECO:0008006" key="23">
    <source>
        <dbReference type="Google" id="ProtNLM"/>
    </source>
</evidence>
<evidence type="ECO:0000313" key="16">
    <source>
        <dbReference type="Proteomes" id="UP000046947"/>
    </source>
</evidence>
<dbReference type="EMBL" id="CNFT01002755">
    <property type="protein sequence ID" value="CKU50955.1"/>
    <property type="molecule type" value="Genomic_DNA"/>
</dbReference>
<dbReference type="Proteomes" id="UP000038802">
    <property type="component" value="Unassembled WGS sequence"/>
</dbReference>
<dbReference type="EMBL" id="CFOH01000907">
    <property type="protein sequence ID" value="CFE73632.1"/>
    <property type="molecule type" value="Genomic_DNA"/>
</dbReference>
<dbReference type="EMBL" id="CGCX01000014">
    <property type="protein sequence ID" value="CFR64670.1"/>
    <property type="molecule type" value="Genomic_DNA"/>
</dbReference>
<dbReference type="Proteomes" id="UP000046680">
    <property type="component" value="Unassembled WGS sequence"/>
</dbReference>
<reference evidence="12 13" key="2">
    <citation type="submission" date="2015-03" db="EMBL/GenBank/DDBJ databases">
        <authorList>
            <consortium name="Pathogen Informatics"/>
        </authorList>
    </citation>
    <scope>NUCLEOTIDE SEQUENCE [LARGE SCALE GENOMIC DNA]</scope>
    <source>
        <strain evidence="5 19">Bir 172</strain>
        <strain evidence="7 21">Bir 185</strain>
        <strain evidence="6 20">Bir 187</strain>
        <strain evidence="4 15">C09601061</strain>
        <strain evidence="8 14">G09801536</strain>
        <strain evidence="2 17">G09901357</strain>
        <strain evidence="3 16">H09601792</strain>
        <strain evidence="12">K00500041</strain>
        <strain evidence="9 13">M09401471</strain>
        <strain evidence="11 18">P00601463</strain>
    </source>
</reference>
<evidence type="ECO:0000313" key="2">
    <source>
        <dbReference type="EMBL" id="CFE38680.1"/>
    </source>
</evidence>
<sequence>MLYEPWFPPKTLKLPRLPLPRLKLPMFAKPALLSPTLEKPTLNWPMFPRPRLNIDIPVAWSWKNPARLLPMLNMPETLAGAPMPVLNTPETVSPRFASPDCSEP</sequence>
<evidence type="ECO:0000313" key="17">
    <source>
        <dbReference type="Proteomes" id="UP000048289"/>
    </source>
</evidence>
<evidence type="ECO:0000313" key="21">
    <source>
        <dbReference type="Proteomes" id="UP000050164"/>
    </source>
</evidence>
<evidence type="ECO:0000313" key="9">
    <source>
        <dbReference type="EMBL" id="COV73999.1"/>
    </source>
</evidence>
<name>A0A0U0R6W9_MYCTX</name>